<evidence type="ECO:0000313" key="2">
    <source>
        <dbReference type="Proteomes" id="UP000183255"/>
    </source>
</evidence>
<organism evidence="1 2">
    <name type="scientific">Proteiniclasticum ruminis</name>
    <dbReference type="NCBI Taxonomy" id="398199"/>
    <lineage>
        <taxon>Bacteria</taxon>
        <taxon>Bacillati</taxon>
        <taxon>Bacillota</taxon>
        <taxon>Clostridia</taxon>
        <taxon>Eubacteriales</taxon>
        <taxon>Clostridiaceae</taxon>
        <taxon>Proteiniclasticum</taxon>
    </lineage>
</organism>
<dbReference type="Proteomes" id="UP000183255">
    <property type="component" value="Unassembled WGS sequence"/>
</dbReference>
<proteinExistence type="predicted"/>
<accession>A0A1G8PBC2</accession>
<dbReference type="AlphaFoldDB" id="A0A1G8PBC2"/>
<name>A0A1G8PBC2_9CLOT</name>
<sequence length="44" mass="4781">MMNNTVLRNASVVFGLDAIVAPVFSYTMNYTVCNLKSTSFGSLC</sequence>
<gene>
    <name evidence="1" type="ORF">SAMN05421804_10546</name>
</gene>
<protein>
    <submittedName>
        <fullName evidence="1">Uncharacterized protein</fullName>
    </submittedName>
</protein>
<dbReference type="EMBL" id="FNDZ01000005">
    <property type="protein sequence ID" value="SDI89618.1"/>
    <property type="molecule type" value="Genomic_DNA"/>
</dbReference>
<evidence type="ECO:0000313" key="1">
    <source>
        <dbReference type="EMBL" id="SDI89618.1"/>
    </source>
</evidence>
<reference evidence="1 2" key="1">
    <citation type="submission" date="2016-10" db="EMBL/GenBank/DDBJ databases">
        <authorList>
            <person name="de Groot N.N."/>
        </authorList>
    </citation>
    <scope>NUCLEOTIDE SEQUENCE [LARGE SCALE GENOMIC DNA]</scope>
    <source>
        <strain evidence="1 2">CGMCC 1.5058</strain>
    </source>
</reference>